<keyword evidence="2" id="KW-1185">Reference proteome</keyword>
<reference evidence="1" key="2">
    <citation type="submission" date="2020-02" db="EMBL/GenBank/DDBJ databases">
        <authorList>
            <person name="Matsumoto Y."/>
            <person name="Motooka D."/>
            <person name="Nakamura S."/>
        </authorList>
    </citation>
    <scope>NUCLEOTIDE SEQUENCE</scope>
    <source>
        <strain evidence="1">JCM 13671</strain>
    </source>
</reference>
<dbReference type="GO" id="GO:0016020">
    <property type="term" value="C:membrane"/>
    <property type="evidence" value="ECO:0007669"/>
    <property type="project" value="InterPro"/>
</dbReference>
<sequence length="163" mass="16872">MVMRLFLLYAVVEMAVIVALTATIGFGWTVLALIGAFLLGLALAGSQLRRQIVALQQRLRDPAAQVTDSALVGLGSVLVVIPGLVTSLAGLLMLAPPTRSLMRPLARVVAARAISRGVVFVPARPGYANGFANGEVIDGEVVDVHDGPKTSGPAGPAITPKPE</sequence>
<dbReference type="Proteomes" id="UP000466931">
    <property type="component" value="Chromosome"/>
</dbReference>
<reference evidence="1" key="1">
    <citation type="journal article" date="2019" name="Emerg. Microbes Infect.">
        <title>Comprehensive subspecies identification of 175 nontuberculous mycobacteria species based on 7547 genomic profiles.</title>
        <authorList>
            <person name="Matsumoto Y."/>
            <person name="Kinjo T."/>
            <person name="Motooka D."/>
            <person name="Nabeya D."/>
            <person name="Jung N."/>
            <person name="Uechi K."/>
            <person name="Horii T."/>
            <person name="Iida T."/>
            <person name="Fujita J."/>
            <person name="Nakamura S."/>
        </authorList>
    </citation>
    <scope>NUCLEOTIDE SEQUENCE [LARGE SCALE GENOMIC DNA]</scope>
    <source>
        <strain evidence="1">JCM 13671</strain>
    </source>
</reference>
<dbReference type="PANTHER" id="PTHR35335">
    <property type="entry name" value="UPF0716 PROTEIN FXSA"/>
    <property type="match status" value="1"/>
</dbReference>
<accession>A0A7I7XXB7</accession>
<dbReference type="NCBIfam" id="NF008528">
    <property type="entry name" value="PRK11463.1-2"/>
    <property type="match status" value="1"/>
</dbReference>
<gene>
    <name evidence="1" type="primary">fxsA</name>
    <name evidence="1" type="ORF">MCNF_23790</name>
</gene>
<dbReference type="EMBL" id="AP022612">
    <property type="protein sequence ID" value="BBZ33774.1"/>
    <property type="molecule type" value="Genomic_DNA"/>
</dbReference>
<dbReference type="OrthoDB" id="4641426at2"/>
<dbReference type="RefSeq" id="WP_085151117.1">
    <property type="nucleotide sequence ID" value="NZ_AP022612.1"/>
</dbReference>
<evidence type="ECO:0000313" key="2">
    <source>
        <dbReference type="Proteomes" id="UP000466931"/>
    </source>
</evidence>
<dbReference type="Pfam" id="PF04186">
    <property type="entry name" value="FxsA"/>
    <property type="match status" value="1"/>
</dbReference>
<dbReference type="AlphaFoldDB" id="A0A7I7XXB7"/>
<proteinExistence type="predicted"/>
<dbReference type="PANTHER" id="PTHR35335:SF1">
    <property type="entry name" value="UPF0716 PROTEIN FXSA"/>
    <property type="match status" value="1"/>
</dbReference>
<protein>
    <submittedName>
        <fullName evidence="1">Membrane protein FxsA</fullName>
    </submittedName>
</protein>
<dbReference type="InterPro" id="IPR007313">
    <property type="entry name" value="FxsA"/>
</dbReference>
<organism evidence="1 2">
    <name type="scientific">Mycolicibacterium confluentis</name>
    <dbReference type="NCBI Taxonomy" id="28047"/>
    <lineage>
        <taxon>Bacteria</taxon>
        <taxon>Bacillati</taxon>
        <taxon>Actinomycetota</taxon>
        <taxon>Actinomycetes</taxon>
        <taxon>Mycobacteriales</taxon>
        <taxon>Mycobacteriaceae</taxon>
        <taxon>Mycolicibacterium</taxon>
    </lineage>
</organism>
<name>A0A7I7XXB7_9MYCO</name>
<evidence type="ECO:0000313" key="1">
    <source>
        <dbReference type="EMBL" id="BBZ33774.1"/>
    </source>
</evidence>